<sequence>QHESKLLIHNSYDTADLDASVCDAGSCTARLGQRPPAWRTELFTSERKTFCTLRMRRDLFAASGYRGAAQAAAPPSHPQPRHSRPICGTLALPRVCVRVRPSRTKAPRGARRPHAGPSSFAAVRRSTGPDARRGASPLADDALTVFRCESALGVCPTAASDAVQAEEPVHTLRTFWVSASLGSVRASRTRTGFAAVPHRRLRAMAVNTAAPGLSSCTSLMDTFGSASERTDSGPDLRGSLRRALLRVTLYLSQVSGDPPGRCSPGEPPCCCRSTFGDGLLGVVPGNGQGGNETRAQNRSRGRKEMVPVAGPRPHGRTHKRRHGALEPATTYNYFSVPETSTVPQHRYVFVDLPDEHAHKEEKKASGKEASASAGGRAEPKRQDAAAMELQKQSRSARWPGARFLTAFQKNAEPSWQRSQKGAFLLFIMKEDREDIVFIFTTSGARVVFDLPSCLREAQLSARGLQDGQRICGRYLQELTSPYSPARALYSSSSVCLVAPRRRPSALGRAPPQTRFLGVPRASLSAVSMSPSGGDIRIRNVKLQGGAVRFGAMYGGNRLFSGARGSGGGIGLATSRSLGTSGLAGSGPGFRGADTVQVTRLKEKEELQVLNNKFASFIDKARSLEQCNAILKAKISMFTNPDQGGPASTSIILTSAIGSYKTQIDNLTATKEGILAEIEHYKGIIDDIQTRLEEETSQTKALETDWTHLKEVSLLFGLARTIRRKMLRCQQAARCRLYLYLYLYPYLCLYLQEVDNLYLAIFELQTNIGGVEEQIVLNKQVYDAKVKEVRNIVTGGLKSAVSISVDNAAQAQDLTSALAEVKAHYEALAQRSKQDAFLTVQDSVRESFFSYPPFRRRSSSPVRVPVCSQLSLLSLSAQPGAQSLPNMKEELRVYKLQIDSVQREIDRIKTLNHQLQEQVDEAESSSDSHRETHQDQILTLKSQLDDIRKQLAQYGQEYQELLASKMSLEVEITAYKKLLDSEENR</sequence>
<evidence type="ECO:0000313" key="7">
    <source>
        <dbReference type="Proteomes" id="UP000034805"/>
    </source>
</evidence>
<gene>
    <name evidence="6" type="ORF">Z043_115770</name>
</gene>
<feature type="non-terminal residue" evidence="6">
    <location>
        <position position="1"/>
    </location>
</feature>
<dbReference type="Gene3D" id="1.20.5.1160">
    <property type="entry name" value="Vasodilator-stimulated phosphoprotein"/>
    <property type="match status" value="1"/>
</dbReference>
<feature type="region of interest" description="Disordered" evidence="4">
    <location>
        <begin position="102"/>
        <end position="136"/>
    </location>
</feature>
<dbReference type="SMART" id="SM01391">
    <property type="entry name" value="Filament"/>
    <property type="match status" value="1"/>
</dbReference>
<feature type="region of interest" description="Disordered" evidence="4">
    <location>
        <begin position="357"/>
        <end position="387"/>
    </location>
</feature>
<feature type="compositionally biased region" description="Basic residues" evidence="4">
    <location>
        <begin position="102"/>
        <end position="114"/>
    </location>
</feature>
<accession>A0A0P7WQ36</accession>
<dbReference type="PROSITE" id="PS00226">
    <property type="entry name" value="IF_ROD_1"/>
    <property type="match status" value="1"/>
</dbReference>
<evidence type="ECO:0000256" key="3">
    <source>
        <dbReference type="RuleBase" id="RU000685"/>
    </source>
</evidence>
<keyword evidence="1 3" id="KW-0403">Intermediate filament</keyword>
<dbReference type="Proteomes" id="UP000034805">
    <property type="component" value="Unassembled WGS sequence"/>
</dbReference>
<proteinExistence type="inferred from homology"/>
<dbReference type="EMBL" id="JARO02006066">
    <property type="protein sequence ID" value="KPP65790.1"/>
    <property type="molecule type" value="Genomic_DNA"/>
</dbReference>
<reference evidence="6 7" key="1">
    <citation type="submission" date="2015-08" db="EMBL/GenBank/DDBJ databases">
        <title>The genome of the Asian arowana (Scleropages formosus).</title>
        <authorList>
            <person name="Tan M.H."/>
            <person name="Gan H.M."/>
            <person name="Croft L.J."/>
            <person name="Austin C.M."/>
        </authorList>
    </citation>
    <scope>NUCLEOTIDE SEQUENCE [LARGE SCALE GENOMIC DNA]</scope>
    <source>
        <strain evidence="6">Aro1</strain>
    </source>
</reference>
<dbReference type="AlphaFoldDB" id="A0A0P7WQ36"/>
<feature type="region of interest" description="Disordered" evidence="4">
    <location>
        <begin position="915"/>
        <end position="935"/>
    </location>
</feature>
<evidence type="ECO:0000256" key="1">
    <source>
        <dbReference type="ARBA" id="ARBA00022754"/>
    </source>
</evidence>
<evidence type="ECO:0000256" key="4">
    <source>
        <dbReference type="SAM" id="MobiDB-lite"/>
    </source>
</evidence>
<dbReference type="Pfam" id="PF00038">
    <property type="entry name" value="Filament"/>
    <property type="match status" value="2"/>
</dbReference>
<dbReference type="SUPFAM" id="SSF64593">
    <property type="entry name" value="Intermediate filament protein, coiled coil region"/>
    <property type="match status" value="2"/>
</dbReference>
<organism evidence="6 7">
    <name type="scientific">Scleropages formosus</name>
    <name type="common">Asian bonytongue</name>
    <name type="synonym">Osteoglossum formosum</name>
    <dbReference type="NCBI Taxonomy" id="113540"/>
    <lineage>
        <taxon>Eukaryota</taxon>
        <taxon>Metazoa</taxon>
        <taxon>Chordata</taxon>
        <taxon>Craniata</taxon>
        <taxon>Vertebrata</taxon>
        <taxon>Euteleostomi</taxon>
        <taxon>Actinopterygii</taxon>
        <taxon>Neopterygii</taxon>
        <taxon>Teleostei</taxon>
        <taxon>Osteoglossocephala</taxon>
        <taxon>Osteoglossomorpha</taxon>
        <taxon>Osteoglossiformes</taxon>
        <taxon>Osteoglossidae</taxon>
        <taxon>Scleropages</taxon>
    </lineage>
</organism>
<dbReference type="PANTHER" id="PTHR45616:SF4">
    <property type="entry name" value="THREAD BIOPOLYMER FILAMENT SUBUNIT ALPHA"/>
    <property type="match status" value="1"/>
</dbReference>
<comment type="caution">
    <text evidence="6">The sequence shown here is derived from an EMBL/GenBank/DDBJ whole genome shotgun (WGS) entry which is preliminary data.</text>
</comment>
<protein>
    <submittedName>
        <fullName evidence="6">Thread biopolymer filament subunit alpha-like</fullName>
    </submittedName>
</protein>
<comment type="similarity">
    <text evidence="3">Belongs to the intermediate filament family.</text>
</comment>
<evidence type="ECO:0000259" key="5">
    <source>
        <dbReference type="PROSITE" id="PS51842"/>
    </source>
</evidence>
<dbReference type="PANTHER" id="PTHR45616">
    <property type="entry name" value="GATA-TYPE DOMAIN-CONTAINING PROTEIN"/>
    <property type="match status" value="1"/>
</dbReference>
<dbReference type="GO" id="GO:0005882">
    <property type="term" value="C:intermediate filament"/>
    <property type="evidence" value="ECO:0007669"/>
    <property type="project" value="UniProtKB-KW"/>
</dbReference>
<feature type="domain" description="IF rod" evidence="5">
    <location>
        <begin position="602"/>
        <end position="984"/>
    </location>
</feature>
<keyword evidence="2" id="KW-0175">Coiled coil</keyword>
<dbReference type="InterPro" id="IPR018039">
    <property type="entry name" value="IF_conserved"/>
</dbReference>
<evidence type="ECO:0000313" key="6">
    <source>
        <dbReference type="EMBL" id="KPP65790.1"/>
    </source>
</evidence>
<name>A0A0P7WQ36_SCLFO</name>
<feature type="region of interest" description="Disordered" evidence="4">
    <location>
        <begin position="282"/>
        <end position="321"/>
    </location>
</feature>
<feature type="compositionally biased region" description="Basic and acidic residues" evidence="4">
    <location>
        <begin position="357"/>
        <end position="366"/>
    </location>
</feature>
<dbReference type="Gene3D" id="1.20.5.170">
    <property type="match status" value="1"/>
</dbReference>
<dbReference type="InterPro" id="IPR039008">
    <property type="entry name" value="IF_rod_dom"/>
</dbReference>
<dbReference type="Gene3D" id="1.20.5.500">
    <property type="entry name" value="Single helix bin"/>
    <property type="match status" value="1"/>
</dbReference>
<evidence type="ECO:0000256" key="2">
    <source>
        <dbReference type="ARBA" id="ARBA00023054"/>
    </source>
</evidence>
<dbReference type="PROSITE" id="PS51842">
    <property type="entry name" value="IF_ROD_2"/>
    <property type="match status" value="1"/>
</dbReference>